<comment type="caution">
    <text evidence="2">The sequence shown here is derived from an EMBL/GenBank/DDBJ whole genome shotgun (WGS) entry which is preliminary data.</text>
</comment>
<feature type="domain" description="Calcineurin-like phosphoesterase" evidence="1">
    <location>
        <begin position="9"/>
        <end position="106"/>
    </location>
</feature>
<gene>
    <name evidence="2" type="ORF">POL72_30980</name>
</gene>
<dbReference type="Pfam" id="PF00149">
    <property type="entry name" value="Metallophos"/>
    <property type="match status" value="1"/>
</dbReference>
<dbReference type="RefSeq" id="WP_272099859.1">
    <property type="nucleotide sequence ID" value="NZ_JAQNDK010000003.1"/>
</dbReference>
<dbReference type="Gene3D" id="3.60.21.10">
    <property type="match status" value="1"/>
</dbReference>
<dbReference type="InterPro" id="IPR004843">
    <property type="entry name" value="Calcineurin-like_PHP"/>
</dbReference>
<protein>
    <submittedName>
        <fullName evidence="2">Metallophosphoesterase</fullName>
    </submittedName>
</protein>
<evidence type="ECO:0000313" key="2">
    <source>
        <dbReference type="EMBL" id="MDC0682199.1"/>
    </source>
</evidence>
<dbReference type="EMBL" id="JAQNDK010000003">
    <property type="protein sequence ID" value="MDC0682199.1"/>
    <property type="molecule type" value="Genomic_DNA"/>
</dbReference>
<keyword evidence="3" id="KW-1185">Reference proteome</keyword>
<reference evidence="2 3" key="1">
    <citation type="submission" date="2023-01" db="EMBL/GenBank/DDBJ databases">
        <title>Minimal conservation of predation-associated metabolite biosynthetic gene clusters underscores biosynthetic potential of Myxococcota including descriptions for ten novel species: Archangium lansinium sp. nov., Myxococcus landrumus sp. nov., Nannocystis bai.</title>
        <authorList>
            <person name="Ahearne A."/>
            <person name="Stevens C."/>
            <person name="Dowd S."/>
        </authorList>
    </citation>
    <scope>NUCLEOTIDE SEQUENCE [LARGE SCALE GENOMIC DNA]</scope>
    <source>
        <strain evidence="2 3">WIWO2</strain>
    </source>
</reference>
<organism evidence="2 3">
    <name type="scientific">Sorangium atrum</name>
    <dbReference type="NCBI Taxonomy" id="2995308"/>
    <lineage>
        <taxon>Bacteria</taxon>
        <taxon>Pseudomonadati</taxon>
        <taxon>Myxococcota</taxon>
        <taxon>Polyangia</taxon>
        <taxon>Polyangiales</taxon>
        <taxon>Polyangiaceae</taxon>
        <taxon>Sorangium</taxon>
    </lineage>
</organism>
<name>A0ABT5C8X7_9BACT</name>
<sequence length="157" mass="17677">MGHQREHRLRVLYISDLYTRGPRATEGWPRRRVIGEAWERNLDDPVKDGVPIDLVCFTGDVADHGTPEEYGPATEFVETTLAWLHVPKERFFLLPGNNDIHRRKSQAAWSAPLPSSTRTALGSLPAGHLSTGLRSGGDREAAHWLEGRIQYPGRRFA</sequence>
<dbReference type="InterPro" id="IPR029052">
    <property type="entry name" value="Metallo-depent_PP-like"/>
</dbReference>
<evidence type="ECO:0000259" key="1">
    <source>
        <dbReference type="Pfam" id="PF00149"/>
    </source>
</evidence>
<dbReference type="SUPFAM" id="SSF56300">
    <property type="entry name" value="Metallo-dependent phosphatases"/>
    <property type="match status" value="1"/>
</dbReference>
<accession>A0ABT5C8X7</accession>
<evidence type="ECO:0000313" key="3">
    <source>
        <dbReference type="Proteomes" id="UP001217485"/>
    </source>
</evidence>
<dbReference type="Proteomes" id="UP001217485">
    <property type="component" value="Unassembled WGS sequence"/>
</dbReference>
<proteinExistence type="predicted"/>